<evidence type="ECO:0000313" key="1">
    <source>
        <dbReference type="EMBL" id="KAK8892363.1"/>
    </source>
</evidence>
<evidence type="ECO:0008006" key="3">
    <source>
        <dbReference type="Google" id="ProtNLM"/>
    </source>
</evidence>
<keyword evidence="2" id="KW-1185">Reference proteome</keyword>
<evidence type="ECO:0000313" key="2">
    <source>
        <dbReference type="Proteomes" id="UP001470230"/>
    </source>
</evidence>
<comment type="caution">
    <text evidence="1">The sequence shown here is derived from an EMBL/GenBank/DDBJ whole genome shotgun (WGS) entry which is preliminary data.</text>
</comment>
<organism evidence="1 2">
    <name type="scientific">Tritrichomonas musculus</name>
    <dbReference type="NCBI Taxonomy" id="1915356"/>
    <lineage>
        <taxon>Eukaryota</taxon>
        <taxon>Metamonada</taxon>
        <taxon>Parabasalia</taxon>
        <taxon>Tritrichomonadida</taxon>
        <taxon>Tritrichomonadidae</taxon>
        <taxon>Tritrichomonas</taxon>
    </lineage>
</organism>
<gene>
    <name evidence="1" type="ORF">M9Y10_029589</name>
</gene>
<name>A0ABR2KMZ7_9EUKA</name>
<proteinExistence type="predicted"/>
<dbReference type="Proteomes" id="UP001470230">
    <property type="component" value="Unassembled WGS sequence"/>
</dbReference>
<accession>A0ABR2KMZ7</accession>
<sequence>MIINSYDLFVCVPNHFVKRVKVLGTSQISILNKLFQKEKKLFIHKGQILVNESTFDSNCINTNDYIVALTENDQPSFEYEIMKWLQSTKDTDLFREKITKHQNSSVCLEEARLRDLRARRLEQKRYFVIRRMGRQFEHSGISPFKDVPLSIEYDSIGEPNSKPLPVPW</sequence>
<protein>
    <recommendedName>
        <fullName evidence="3">Ubiquitin-like domain-containing protein</fullName>
    </recommendedName>
</protein>
<reference evidence="1 2" key="1">
    <citation type="submission" date="2024-04" db="EMBL/GenBank/DDBJ databases">
        <title>Tritrichomonas musculus Genome.</title>
        <authorList>
            <person name="Alves-Ferreira E."/>
            <person name="Grigg M."/>
            <person name="Lorenzi H."/>
            <person name="Galac M."/>
        </authorList>
    </citation>
    <scope>NUCLEOTIDE SEQUENCE [LARGE SCALE GENOMIC DNA]</scope>
    <source>
        <strain evidence="1 2">EAF2021</strain>
    </source>
</reference>
<dbReference type="EMBL" id="JAPFFF010000004">
    <property type="protein sequence ID" value="KAK8892363.1"/>
    <property type="molecule type" value="Genomic_DNA"/>
</dbReference>